<dbReference type="RefSeq" id="WP_185298868.1">
    <property type="nucleotide sequence ID" value="NZ_CP045702.1"/>
</dbReference>
<evidence type="ECO:0000313" key="2">
    <source>
        <dbReference type="EMBL" id="QNE75334.1"/>
    </source>
</evidence>
<protein>
    <recommendedName>
        <fullName evidence="4">Immunity repressor</fullName>
    </recommendedName>
</protein>
<sequence length="162" mass="19821">MGARKIQDKEEVIRWFEEGWTYQEMTEEYKRKYGIDTVSSMWGNFRYREGLDRRIARDDELIPWAVKKEHRQPYPIIMLRVEARRRAGLPLDEDKTQRLARWKQMLEDNNCVVHYDPDTEEGWFYVPREEGDDDIIRRPERKTTKRKNADEHTDYSKTDYNK</sequence>
<evidence type="ECO:0000313" key="3">
    <source>
        <dbReference type="Proteomes" id="UP000515307"/>
    </source>
</evidence>
<feature type="region of interest" description="Disordered" evidence="1">
    <location>
        <begin position="134"/>
        <end position="162"/>
    </location>
</feature>
<gene>
    <name evidence="2" type="ORF">F0344_12535</name>
</gene>
<dbReference type="Proteomes" id="UP000515307">
    <property type="component" value="Chromosome"/>
</dbReference>
<evidence type="ECO:0008006" key="4">
    <source>
        <dbReference type="Google" id="ProtNLM"/>
    </source>
</evidence>
<accession>A0A7G7BJ19</accession>
<name>A0A7G7BJ19_9ACTN</name>
<dbReference type="EMBL" id="CP045702">
    <property type="protein sequence ID" value="QNE75334.1"/>
    <property type="molecule type" value="Genomic_DNA"/>
</dbReference>
<dbReference type="KEGG" id="sfiy:F0344_12535"/>
<evidence type="ECO:0000256" key="1">
    <source>
        <dbReference type="SAM" id="MobiDB-lite"/>
    </source>
</evidence>
<reference evidence="3" key="1">
    <citation type="submission" date="2019-10" db="EMBL/GenBank/DDBJ databases">
        <title>Antimicrobial potential of Antarctic Bacteria.</title>
        <authorList>
            <person name="Benaud N."/>
            <person name="Edwards R.J."/>
            <person name="Ferrari B.C."/>
        </authorList>
    </citation>
    <scope>NUCLEOTIDE SEQUENCE [LARGE SCALE GENOMIC DNA]</scope>
    <source>
        <strain evidence="3">NBSH44</strain>
    </source>
</reference>
<organism evidence="2 3">
    <name type="scientific">Streptomyces finlayi</name>
    <dbReference type="NCBI Taxonomy" id="67296"/>
    <lineage>
        <taxon>Bacteria</taxon>
        <taxon>Bacillati</taxon>
        <taxon>Actinomycetota</taxon>
        <taxon>Actinomycetes</taxon>
        <taxon>Kitasatosporales</taxon>
        <taxon>Streptomycetaceae</taxon>
        <taxon>Streptomyces</taxon>
    </lineage>
</organism>
<keyword evidence="3" id="KW-1185">Reference proteome</keyword>
<proteinExistence type="predicted"/>
<dbReference type="AlphaFoldDB" id="A0A7G7BJ19"/>